<dbReference type="Proteomes" id="UP000095649">
    <property type="component" value="Unassembled WGS sequence"/>
</dbReference>
<gene>
    <name evidence="1" type="ORF">ERS852582_00408</name>
</gene>
<evidence type="ECO:0000313" key="2">
    <source>
        <dbReference type="Proteomes" id="UP000095649"/>
    </source>
</evidence>
<dbReference type="EMBL" id="CYXN01000001">
    <property type="protein sequence ID" value="CUM75288.1"/>
    <property type="molecule type" value="Genomic_DNA"/>
</dbReference>
<accession>A0A173RD42</accession>
<organism evidence="1 2">
    <name type="scientific">Faecalibacterium prausnitzii</name>
    <dbReference type="NCBI Taxonomy" id="853"/>
    <lineage>
        <taxon>Bacteria</taxon>
        <taxon>Bacillati</taxon>
        <taxon>Bacillota</taxon>
        <taxon>Clostridia</taxon>
        <taxon>Eubacteriales</taxon>
        <taxon>Oscillospiraceae</taxon>
        <taxon>Faecalibacterium</taxon>
    </lineage>
</organism>
<dbReference type="RefSeq" id="WP_055184842.1">
    <property type="nucleotide sequence ID" value="NZ_CYXN01000001.1"/>
</dbReference>
<name>A0A173RD42_9FIRM</name>
<sequence length="124" mass="14019">MQQKGEREIMTNGECCRYIRTYSELEGLQHACTLVYCAAATPQGVLAQLRREQGGKVRSSTVLAPADSFGRIMRLLRYLCENGVGPEQWLEVLEDVHQPYQLLDTSKNAMNMAEEPVFCGICRF</sequence>
<proteinExistence type="predicted"/>
<dbReference type="OrthoDB" id="1861847at2"/>
<dbReference type="AlphaFoldDB" id="A0A173RD42"/>
<evidence type="ECO:0000313" key="1">
    <source>
        <dbReference type="EMBL" id="CUM75288.1"/>
    </source>
</evidence>
<reference evidence="1 2" key="1">
    <citation type="submission" date="2015-09" db="EMBL/GenBank/DDBJ databases">
        <authorList>
            <consortium name="Pathogen Informatics"/>
        </authorList>
    </citation>
    <scope>NUCLEOTIDE SEQUENCE [LARGE SCALE GENOMIC DNA]</scope>
    <source>
        <strain evidence="1 2">2789STDY5834970</strain>
    </source>
</reference>
<protein>
    <submittedName>
        <fullName evidence="1">Uncharacterized protein</fullName>
    </submittedName>
</protein>